<feature type="compositionally biased region" description="Low complexity" evidence="8">
    <location>
        <begin position="191"/>
        <end position="209"/>
    </location>
</feature>
<keyword evidence="7 9" id="KW-0472">Membrane</keyword>
<evidence type="ECO:0000256" key="7">
    <source>
        <dbReference type="ARBA" id="ARBA00023136"/>
    </source>
</evidence>
<dbReference type="InterPro" id="IPR004837">
    <property type="entry name" value="NaCa_Exmemb"/>
</dbReference>
<comment type="subcellular location">
    <subcellularLocation>
        <location evidence="1">Endomembrane system</location>
        <topology evidence="1">Multi-pass membrane protein</topology>
    </subcellularLocation>
</comment>
<proteinExistence type="inferred from homology"/>
<protein>
    <recommendedName>
        <fullName evidence="14">Calcium/proton exchanger</fullName>
    </recommendedName>
</protein>
<evidence type="ECO:0000313" key="13">
    <source>
        <dbReference type="Proteomes" id="UP000006757"/>
    </source>
</evidence>
<reference evidence="12 13" key="1">
    <citation type="journal article" date="2012" name="Eukaryot. Cell">
        <title>Genome sequence of the Trichosporon asahii environmental strain CBS 8904.</title>
        <authorList>
            <person name="Yang R.Y."/>
            <person name="Li H.T."/>
            <person name="Zhu H."/>
            <person name="Zhou G.P."/>
            <person name="Wang M."/>
            <person name="Wang L."/>
        </authorList>
    </citation>
    <scope>NUCLEOTIDE SEQUENCE [LARGE SCALE GENOMIC DNA]</scope>
    <source>
        <strain evidence="12 13">CBS 8904</strain>
    </source>
</reference>
<feature type="compositionally biased region" description="Polar residues" evidence="8">
    <location>
        <begin position="113"/>
        <end position="122"/>
    </location>
</feature>
<feature type="compositionally biased region" description="Polar residues" evidence="8">
    <location>
        <begin position="210"/>
        <end position="223"/>
    </location>
</feature>
<feature type="compositionally biased region" description="Low complexity" evidence="8">
    <location>
        <begin position="381"/>
        <end position="392"/>
    </location>
</feature>
<dbReference type="InterPro" id="IPR005185">
    <property type="entry name" value="YccF"/>
</dbReference>
<feature type="region of interest" description="Disordered" evidence="8">
    <location>
        <begin position="571"/>
        <end position="684"/>
    </location>
</feature>
<feature type="compositionally biased region" description="Low complexity" evidence="8">
    <location>
        <begin position="28"/>
        <end position="37"/>
    </location>
</feature>
<evidence type="ECO:0000256" key="2">
    <source>
        <dbReference type="ARBA" id="ARBA00008170"/>
    </source>
</evidence>
<gene>
    <name evidence="12" type="ORF">A1Q2_05385</name>
</gene>
<comment type="similarity">
    <text evidence="2">Belongs to the Ca(2+):cation antiporter (CaCA) (TC 2.A.19) family.</text>
</comment>
<dbReference type="GO" id="GO:0005774">
    <property type="term" value="C:vacuolar membrane"/>
    <property type="evidence" value="ECO:0007669"/>
    <property type="project" value="UniProtKB-ARBA"/>
</dbReference>
<keyword evidence="13" id="KW-1185">Reference proteome</keyword>
<name>K1VLV5_TRIAC</name>
<dbReference type="OrthoDB" id="16982at2759"/>
<dbReference type="PANTHER" id="PTHR31503">
    <property type="entry name" value="VACUOLAR CALCIUM ION TRANSPORTER"/>
    <property type="match status" value="1"/>
</dbReference>
<evidence type="ECO:0000256" key="9">
    <source>
        <dbReference type="SAM" id="Phobius"/>
    </source>
</evidence>
<feature type="compositionally biased region" description="Polar residues" evidence="8">
    <location>
        <begin position="234"/>
        <end position="254"/>
    </location>
</feature>
<feature type="region of interest" description="Disordered" evidence="8">
    <location>
        <begin position="1090"/>
        <end position="1188"/>
    </location>
</feature>
<feature type="transmembrane region" description="Helical" evidence="9">
    <location>
        <begin position="822"/>
        <end position="845"/>
    </location>
</feature>
<feature type="compositionally biased region" description="Polar residues" evidence="8">
    <location>
        <begin position="361"/>
        <end position="374"/>
    </location>
</feature>
<dbReference type="InterPro" id="IPR004713">
    <property type="entry name" value="CaH_exchang"/>
</dbReference>
<dbReference type="InParanoid" id="K1VLV5"/>
<accession>K1VLV5</accession>
<dbReference type="Pfam" id="PF03733">
    <property type="entry name" value="YccF"/>
    <property type="match status" value="1"/>
</dbReference>
<keyword evidence="5 9" id="KW-1133">Transmembrane helix</keyword>
<feature type="transmembrane region" description="Helical" evidence="9">
    <location>
        <begin position="896"/>
        <end position="919"/>
    </location>
</feature>
<dbReference type="Proteomes" id="UP000006757">
    <property type="component" value="Unassembled WGS sequence"/>
</dbReference>
<sequence>MSDHDPGHQNTSKRSEREGEGNREGQRRPSASASASAGPSNVTSPALHAHARQSPVMLPRTNSSGDTPRRVGLNLGLGRPRGPSADFRSLSIRPPHGARRNSRDPAAALPHPTSHSNNLTQSPHRRALAGMRERPADRVMGAKAPRLRGHDLHASTRSTPADTFPQRIYSGTPHSNTPASPNPPAMPIPPRRSSVSSTDDGYDSDSGTTPRTTNYFPHTSGSQRPPVDGRRTSDAAQQPTVPSSPHQGASQPGSSVHGRRSRVNLAPSGQAQPGLSRSGSRARIPPLGMTKGDQEDDEVVVIDRGEDLIRRRLKERKRAKRERERRLAAEAEAAEDEEDVQASAPPSATTAATDSSGPYFTGSSSLPQRSSATSPVRGHRSVSVSRARASSSARHHTTHVPSRSGSISSDVGAADRPTSSLAPGGDEDDMEEDGDHEEDEGEEAAQRSDDDDEDEDGSGGDEEGVTAINIEHPFGLPIWKPALYRKSRSVTRNAESALHSIPSAAAERHLLVGNLLWVVLFGWWLALICANVALIVTAAEFLVGGRGGYGRTIRGLAWYIGWPFGKYVEGEGAPEDMSSDDDASHHDEESAPLGTNPSVHSNNFNYGSTLSTDPVHPRAFSMSTNSTATVRPGDSQSLESLPDEPHTPPTRSRTNVVSFAASAKNGNPSPPEGTPLLSARTGQPCSRRGVRRRARLVGSMAYWPLFFFVLAPVMLVVCLICWCLVITIPMAKLTWELIYLLWTRPLEINFCPAPKVPVQAPVERDEEGEVIDNGGHRVVLKRARLHAGQIAPTEGPTSTVLLCTYRAVGLQYYKYTVGGVNIMFINLLPLVFFTIIDGMLILPWVEHMHEKGKHVPEFVEFISSPALIFTLGLASVIPLSYFIGMAVASISAQSSIGMGAVINATFGSIIEIVLYAIALTQGKGRLVEGSIVGSLLAGVLLMPGMSMISGAFKRKTQKFNAKSAGVTSTMLIMAIIGTLTPTMFYQTYGSFQIHCEGCPEPDNGNKTTSAAPNLAKPFDKSWECDRCYYTHPEPTTDPFYQSQVKTLMYACAFILLLIWQNPQQVMVKEDLPHQHRAALARITPAAVMNPILPVSKPPSIKDRRTSDARPTPSPRRGNLSPRSLSPHATPTPANPFPSQQFHQPPPPPSSLQPHGQHTQHNQHDPHQNQQPVDVSAENGFPPRTGYTPFLQSIQQKSGGMIDNMPPLPATLTSEDVRTALHTLATVTALHDRKKPEEEEESHGGHEAPSWTRFTSAAVLLACTLLYAGIAEILVDVVDVVLKGSGVDEKFLGLTLFALVPNTTEFMNAISFAMNGNISLSMEIGSAYALQVCLLQIPAMVAFSAVYNPSKVGDDVDTFT</sequence>
<dbReference type="FunCoup" id="K1VLV5">
    <property type="interactions" value="77"/>
</dbReference>
<feature type="domain" description="Sodium/calcium exchanger membrane region" evidence="10">
    <location>
        <begin position="866"/>
        <end position="981"/>
    </location>
</feature>
<dbReference type="STRING" id="1220162.K1VLV5"/>
<dbReference type="HOGENOM" id="CLU_001583_3_0_1"/>
<comment type="caution">
    <text evidence="12">The sequence shown here is derived from an EMBL/GenBank/DDBJ whole genome shotgun (WGS) entry which is preliminary data.</text>
</comment>
<dbReference type="InterPro" id="IPR044880">
    <property type="entry name" value="NCX_ion-bd_dom_sf"/>
</dbReference>
<feature type="compositionally biased region" description="Polar residues" evidence="8">
    <location>
        <begin position="621"/>
        <end position="639"/>
    </location>
</feature>
<feature type="transmembrane region" description="Helical" evidence="9">
    <location>
        <begin position="866"/>
        <end position="890"/>
    </location>
</feature>
<feature type="compositionally biased region" description="Basic and acidic residues" evidence="8">
    <location>
        <begin position="301"/>
        <end position="310"/>
    </location>
</feature>
<evidence type="ECO:0000256" key="4">
    <source>
        <dbReference type="ARBA" id="ARBA00022692"/>
    </source>
</evidence>
<feature type="transmembrane region" description="Helical" evidence="9">
    <location>
        <begin position="1325"/>
        <end position="1346"/>
    </location>
</feature>
<feature type="transmembrane region" description="Helical" evidence="9">
    <location>
        <begin position="931"/>
        <end position="952"/>
    </location>
</feature>
<dbReference type="Pfam" id="PF01699">
    <property type="entry name" value="Na_Ca_ex"/>
    <property type="match status" value="2"/>
</dbReference>
<evidence type="ECO:0000313" key="12">
    <source>
        <dbReference type="EMBL" id="EKD00327.1"/>
    </source>
</evidence>
<evidence type="ECO:0000259" key="11">
    <source>
        <dbReference type="Pfam" id="PF03733"/>
    </source>
</evidence>
<feature type="transmembrane region" description="Helical" evidence="9">
    <location>
        <begin position="964"/>
        <end position="984"/>
    </location>
</feature>
<keyword evidence="6" id="KW-0406">Ion transport</keyword>
<evidence type="ECO:0000256" key="1">
    <source>
        <dbReference type="ARBA" id="ARBA00004127"/>
    </source>
</evidence>
<evidence type="ECO:0000256" key="3">
    <source>
        <dbReference type="ARBA" id="ARBA00022448"/>
    </source>
</evidence>
<feature type="domain" description="Sodium/calcium exchanger membrane region" evidence="10">
    <location>
        <begin position="1255"/>
        <end position="1349"/>
    </location>
</feature>
<dbReference type="OMA" id="PQWDMIT"/>
<dbReference type="EMBL" id="AMBO01000344">
    <property type="protein sequence ID" value="EKD00327.1"/>
    <property type="molecule type" value="Genomic_DNA"/>
</dbReference>
<dbReference type="GO" id="GO:0006874">
    <property type="term" value="P:intracellular calcium ion homeostasis"/>
    <property type="evidence" value="ECO:0007669"/>
    <property type="project" value="TreeGrafter"/>
</dbReference>
<feature type="domain" description="Inner membrane component" evidence="11">
    <location>
        <begin position="512"/>
        <end position="566"/>
    </location>
</feature>
<feature type="transmembrane region" description="Helical" evidence="9">
    <location>
        <begin position="1250"/>
        <end position="1270"/>
    </location>
</feature>
<evidence type="ECO:0008006" key="14">
    <source>
        <dbReference type="Google" id="ProtNLM"/>
    </source>
</evidence>
<dbReference type="Gene3D" id="1.20.1420.30">
    <property type="entry name" value="NCX, central ion-binding region"/>
    <property type="match status" value="1"/>
</dbReference>
<keyword evidence="3" id="KW-0813">Transport</keyword>
<feature type="compositionally biased region" description="Low complexity" evidence="8">
    <location>
        <begin position="342"/>
        <end position="358"/>
    </location>
</feature>
<feature type="compositionally biased region" description="Polar residues" evidence="8">
    <location>
        <begin position="399"/>
        <end position="409"/>
    </location>
</feature>
<feature type="compositionally biased region" description="Basic and acidic residues" evidence="8">
    <location>
        <begin position="1"/>
        <end position="27"/>
    </location>
</feature>
<feature type="compositionally biased region" description="Low complexity" evidence="8">
    <location>
        <begin position="70"/>
        <end position="83"/>
    </location>
</feature>
<feature type="transmembrane region" description="Helical" evidence="9">
    <location>
        <begin position="1290"/>
        <end position="1313"/>
    </location>
</feature>
<evidence type="ECO:0000256" key="8">
    <source>
        <dbReference type="SAM" id="MobiDB-lite"/>
    </source>
</evidence>
<feature type="compositionally biased region" description="Acidic residues" evidence="8">
    <location>
        <begin position="572"/>
        <end position="581"/>
    </location>
</feature>
<feature type="compositionally biased region" description="Basic residues" evidence="8">
    <location>
        <begin position="311"/>
        <end position="320"/>
    </location>
</feature>
<feature type="compositionally biased region" description="Pro residues" evidence="8">
    <location>
        <begin position="180"/>
        <end position="190"/>
    </location>
</feature>
<feature type="compositionally biased region" description="Polar residues" evidence="8">
    <location>
        <begin position="593"/>
        <end position="612"/>
    </location>
</feature>
<dbReference type="GO" id="GO:0015369">
    <property type="term" value="F:calcium:proton antiporter activity"/>
    <property type="evidence" value="ECO:0007669"/>
    <property type="project" value="TreeGrafter"/>
</dbReference>
<organism evidence="12 13">
    <name type="scientific">Trichosporon asahii var. asahii (strain CBS 8904)</name>
    <name type="common">Yeast</name>
    <dbReference type="NCBI Taxonomy" id="1220162"/>
    <lineage>
        <taxon>Eukaryota</taxon>
        <taxon>Fungi</taxon>
        <taxon>Dikarya</taxon>
        <taxon>Basidiomycota</taxon>
        <taxon>Agaricomycotina</taxon>
        <taxon>Tremellomycetes</taxon>
        <taxon>Trichosporonales</taxon>
        <taxon>Trichosporonaceae</taxon>
        <taxon>Trichosporon</taxon>
    </lineage>
</organism>
<evidence type="ECO:0000256" key="6">
    <source>
        <dbReference type="ARBA" id="ARBA00023065"/>
    </source>
</evidence>
<dbReference type="GO" id="GO:0012505">
    <property type="term" value="C:endomembrane system"/>
    <property type="evidence" value="ECO:0007669"/>
    <property type="project" value="UniProtKB-SubCell"/>
</dbReference>
<feature type="transmembrane region" description="Helical" evidence="9">
    <location>
        <begin position="701"/>
        <end position="731"/>
    </location>
</feature>
<dbReference type="eggNOG" id="KOG1397">
    <property type="taxonomic scope" value="Eukaryota"/>
</dbReference>
<feature type="transmembrane region" description="Helical" evidence="9">
    <location>
        <begin position="515"/>
        <end position="543"/>
    </location>
</feature>
<feature type="region of interest" description="Disordered" evidence="8">
    <location>
        <begin position="1"/>
        <end position="467"/>
    </location>
</feature>
<dbReference type="PANTHER" id="PTHR31503:SF10">
    <property type="entry name" value="VNX1 PROTEIN"/>
    <property type="match status" value="1"/>
</dbReference>
<evidence type="ECO:0000259" key="10">
    <source>
        <dbReference type="Pfam" id="PF01699"/>
    </source>
</evidence>
<evidence type="ECO:0000256" key="5">
    <source>
        <dbReference type="ARBA" id="ARBA00022989"/>
    </source>
</evidence>
<feature type="compositionally biased region" description="Polar residues" evidence="8">
    <location>
        <begin position="267"/>
        <end position="279"/>
    </location>
</feature>
<keyword evidence="4 9" id="KW-0812">Transmembrane</keyword>
<feature type="compositionally biased region" description="Acidic residues" evidence="8">
    <location>
        <begin position="425"/>
        <end position="464"/>
    </location>
</feature>